<accession>A0A392TDR8</accession>
<sequence>KDWATFVPRDGATNLASPEE</sequence>
<evidence type="ECO:0000313" key="2">
    <source>
        <dbReference type="EMBL" id="MCI58734.1"/>
    </source>
</evidence>
<dbReference type="AlphaFoldDB" id="A0A392TDR8"/>
<proteinExistence type="predicted"/>
<feature type="region of interest" description="Disordered" evidence="1">
    <location>
        <begin position="1"/>
        <end position="20"/>
    </location>
</feature>
<feature type="non-terminal residue" evidence="2">
    <location>
        <position position="1"/>
    </location>
</feature>
<evidence type="ECO:0000256" key="1">
    <source>
        <dbReference type="SAM" id="MobiDB-lite"/>
    </source>
</evidence>
<dbReference type="Proteomes" id="UP000265520">
    <property type="component" value="Unassembled WGS sequence"/>
</dbReference>
<evidence type="ECO:0000313" key="3">
    <source>
        <dbReference type="Proteomes" id="UP000265520"/>
    </source>
</evidence>
<protein>
    <submittedName>
        <fullName evidence="2">Uncharacterized protein</fullName>
    </submittedName>
</protein>
<reference evidence="2 3" key="1">
    <citation type="journal article" date="2018" name="Front. Plant Sci.">
        <title>Red Clover (Trifolium pratense) and Zigzag Clover (T. medium) - A Picture of Genomic Similarities and Differences.</title>
        <authorList>
            <person name="Dluhosova J."/>
            <person name="Istvanek J."/>
            <person name="Nedelnik J."/>
            <person name="Repkova J."/>
        </authorList>
    </citation>
    <scope>NUCLEOTIDE SEQUENCE [LARGE SCALE GENOMIC DNA]</scope>
    <source>
        <strain evidence="3">cv. 10/8</strain>
        <tissue evidence="2">Leaf</tissue>
    </source>
</reference>
<dbReference type="EMBL" id="LXQA010550800">
    <property type="protein sequence ID" value="MCI58734.1"/>
    <property type="molecule type" value="Genomic_DNA"/>
</dbReference>
<comment type="caution">
    <text evidence="2">The sequence shown here is derived from an EMBL/GenBank/DDBJ whole genome shotgun (WGS) entry which is preliminary data.</text>
</comment>
<organism evidence="2 3">
    <name type="scientific">Trifolium medium</name>
    <dbReference type="NCBI Taxonomy" id="97028"/>
    <lineage>
        <taxon>Eukaryota</taxon>
        <taxon>Viridiplantae</taxon>
        <taxon>Streptophyta</taxon>
        <taxon>Embryophyta</taxon>
        <taxon>Tracheophyta</taxon>
        <taxon>Spermatophyta</taxon>
        <taxon>Magnoliopsida</taxon>
        <taxon>eudicotyledons</taxon>
        <taxon>Gunneridae</taxon>
        <taxon>Pentapetalae</taxon>
        <taxon>rosids</taxon>
        <taxon>fabids</taxon>
        <taxon>Fabales</taxon>
        <taxon>Fabaceae</taxon>
        <taxon>Papilionoideae</taxon>
        <taxon>50 kb inversion clade</taxon>
        <taxon>NPAAA clade</taxon>
        <taxon>Hologalegina</taxon>
        <taxon>IRL clade</taxon>
        <taxon>Trifolieae</taxon>
        <taxon>Trifolium</taxon>
    </lineage>
</organism>
<name>A0A392TDR8_9FABA</name>
<keyword evidence="3" id="KW-1185">Reference proteome</keyword>